<dbReference type="RefSeq" id="WP_317944471.1">
    <property type="nucleotide sequence ID" value="NZ_JAUBDI010000010.1"/>
</dbReference>
<gene>
    <name evidence="1" type="ORF">QT711_11725</name>
</gene>
<dbReference type="Proteomes" id="UP001282284">
    <property type="component" value="Unassembled WGS sequence"/>
</dbReference>
<evidence type="ECO:0000313" key="2">
    <source>
        <dbReference type="Proteomes" id="UP001282284"/>
    </source>
</evidence>
<name>A0ABU4GC15_9BACL</name>
<dbReference type="EMBL" id="JAUBDI010000010">
    <property type="protein sequence ID" value="MDW0113858.1"/>
    <property type="molecule type" value="Genomic_DNA"/>
</dbReference>
<protein>
    <submittedName>
        <fullName evidence="1">Uncharacterized protein</fullName>
    </submittedName>
</protein>
<proteinExistence type="predicted"/>
<reference evidence="1 2" key="1">
    <citation type="submission" date="2023-06" db="EMBL/GenBank/DDBJ databases">
        <title>Sporosarcina sp. nov., isolated from Korean traditional fermented seafood 'Jeotgal'.</title>
        <authorList>
            <person name="Yang A.I."/>
            <person name="Shin N.-R."/>
        </authorList>
    </citation>
    <scope>NUCLEOTIDE SEQUENCE [LARGE SCALE GENOMIC DNA]</scope>
    <source>
        <strain evidence="1 2">KCTC13119</strain>
    </source>
</reference>
<accession>A0ABU4GC15</accession>
<evidence type="ECO:0000313" key="1">
    <source>
        <dbReference type="EMBL" id="MDW0113858.1"/>
    </source>
</evidence>
<organism evidence="1 2">
    <name type="scientific">Sporosarcina saromensis</name>
    <dbReference type="NCBI Taxonomy" id="359365"/>
    <lineage>
        <taxon>Bacteria</taxon>
        <taxon>Bacillati</taxon>
        <taxon>Bacillota</taxon>
        <taxon>Bacilli</taxon>
        <taxon>Bacillales</taxon>
        <taxon>Caryophanaceae</taxon>
        <taxon>Sporosarcina</taxon>
    </lineage>
</organism>
<comment type="caution">
    <text evidence="1">The sequence shown here is derived from an EMBL/GenBank/DDBJ whole genome shotgun (WGS) entry which is preliminary data.</text>
</comment>
<sequence>MFLTKAPSIDDSSFRKYRPVPPVGIYNIGSKDANTLKKLKNQDELTFEELAALDLELSVQETISKIQEKVISTEVGQLVEESNKHKDGVYE</sequence>
<keyword evidence="2" id="KW-1185">Reference proteome</keyword>